<dbReference type="Pfam" id="PF02082">
    <property type="entry name" value="Rrf2"/>
    <property type="match status" value="1"/>
</dbReference>
<dbReference type="EMBL" id="CP116942">
    <property type="protein sequence ID" value="WCO67810.1"/>
    <property type="molecule type" value="Genomic_DNA"/>
</dbReference>
<accession>A0AAF0BWG8</accession>
<dbReference type="InterPro" id="IPR030489">
    <property type="entry name" value="TR_Rrf2-type_CS"/>
</dbReference>
<dbReference type="PANTHER" id="PTHR33221">
    <property type="entry name" value="WINGED HELIX-TURN-HELIX TRANSCRIPTIONAL REGULATOR, RRF2 FAMILY"/>
    <property type="match status" value="1"/>
</dbReference>
<dbReference type="SUPFAM" id="SSF46785">
    <property type="entry name" value="Winged helix' DNA-binding domain"/>
    <property type="match status" value="1"/>
</dbReference>
<keyword evidence="3" id="KW-1185">Reference proteome</keyword>
<dbReference type="InterPro" id="IPR000944">
    <property type="entry name" value="Tscrpt_reg_Rrf2"/>
</dbReference>
<dbReference type="GO" id="GO:0005829">
    <property type="term" value="C:cytosol"/>
    <property type="evidence" value="ECO:0007669"/>
    <property type="project" value="TreeGrafter"/>
</dbReference>
<sequence>MRTTAKVDYAVRAGVALARAQAATGDAGPPLKAHLIAEGEDIPPKFLETILADLKRAGLVASRRGAVGGYRLARPAAEVTVADVIRAVEGPLADVRGERPEVLDYPDDLRALQRMWVAVRANLRAVLEATSLAALAEGALVPEVDRLADAPGAWDPH</sequence>
<dbReference type="InterPro" id="IPR036388">
    <property type="entry name" value="WH-like_DNA-bd_sf"/>
</dbReference>
<dbReference type="KEGG" id="ima:PO878_03615"/>
<dbReference type="GO" id="GO:0003700">
    <property type="term" value="F:DNA-binding transcription factor activity"/>
    <property type="evidence" value="ECO:0007669"/>
    <property type="project" value="TreeGrafter"/>
</dbReference>
<dbReference type="PROSITE" id="PS01332">
    <property type="entry name" value="HTH_RRF2_1"/>
    <property type="match status" value="1"/>
</dbReference>
<dbReference type="AlphaFoldDB" id="A0AAF0BWG8"/>
<dbReference type="GO" id="GO:0003677">
    <property type="term" value="F:DNA binding"/>
    <property type="evidence" value="ECO:0007669"/>
    <property type="project" value="UniProtKB-KW"/>
</dbReference>
<evidence type="ECO:0000256" key="1">
    <source>
        <dbReference type="ARBA" id="ARBA00023125"/>
    </source>
</evidence>
<dbReference type="RefSeq" id="WP_272737329.1">
    <property type="nucleotide sequence ID" value="NZ_CP116942.1"/>
</dbReference>
<gene>
    <name evidence="2" type="ORF">PO878_03615</name>
</gene>
<evidence type="ECO:0000313" key="3">
    <source>
        <dbReference type="Proteomes" id="UP001216390"/>
    </source>
</evidence>
<keyword evidence="1" id="KW-0238">DNA-binding</keyword>
<protein>
    <submittedName>
        <fullName evidence="2">Rrf2 family transcriptional regulator</fullName>
    </submittedName>
</protein>
<reference evidence="2" key="1">
    <citation type="submission" date="2023-01" db="EMBL/GenBank/DDBJ databases">
        <title>The diversity of Class Acidimicrobiia in South China Sea sediment environments and the proposal of Iamia marina sp. nov., a novel species of the genus Iamia.</title>
        <authorList>
            <person name="He Y."/>
            <person name="Tian X."/>
        </authorList>
    </citation>
    <scope>NUCLEOTIDE SEQUENCE</scope>
    <source>
        <strain evidence="2">DSM 19957</strain>
    </source>
</reference>
<dbReference type="NCBIfam" id="TIGR00738">
    <property type="entry name" value="rrf2_super"/>
    <property type="match status" value="1"/>
</dbReference>
<dbReference type="Gene3D" id="1.10.10.10">
    <property type="entry name" value="Winged helix-like DNA-binding domain superfamily/Winged helix DNA-binding domain"/>
    <property type="match status" value="1"/>
</dbReference>
<dbReference type="PROSITE" id="PS51197">
    <property type="entry name" value="HTH_RRF2_2"/>
    <property type="match status" value="1"/>
</dbReference>
<dbReference type="InterPro" id="IPR036390">
    <property type="entry name" value="WH_DNA-bd_sf"/>
</dbReference>
<dbReference type="Proteomes" id="UP001216390">
    <property type="component" value="Chromosome"/>
</dbReference>
<dbReference type="PANTHER" id="PTHR33221:SF5">
    <property type="entry name" value="HTH-TYPE TRANSCRIPTIONAL REGULATOR ISCR"/>
    <property type="match status" value="1"/>
</dbReference>
<evidence type="ECO:0000313" key="2">
    <source>
        <dbReference type="EMBL" id="WCO67810.1"/>
    </source>
</evidence>
<name>A0AAF0BWG8_9ACTN</name>
<proteinExistence type="predicted"/>
<organism evidence="2 3">
    <name type="scientific">Iamia majanohamensis</name>
    <dbReference type="NCBI Taxonomy" id="467976"/>
    <lineage>
        <taxon>Bacteria</taxon>
        <taxon>Bacillati</taxon>
        <taxon>Actinomycetota</taxon>
        <taxon>Acidimicrobiia</taxon>
        <taxon>Acidimicrobiales</taxon>
        <taxon>Iamiaceae</taxon>
        <taxon>Iamia</taxon>
    </lineage>
</organism>